<organism evidence="2 3">
    <name type="scientific">Sphaceloma murrayae</name>
    <dbReference type="NCBI Taxonomy" id="2082308"/>
    <lineage>
        <taxon>Eukaryota</taxon>
        <taxon>Fungi</taxon>
        <taxon>Dikarya</taxon>
        <taxon>Ascomycota</taxon>
        <taxon>Pezizomycotina</taxon>
        <taxon>Dothideomycetes</taxon>
        <taxon>Dothideomycetidae</taxon>
        <taxon>Myriangiales</taxon>
        <taxon>Elsinoaceae</taxon>
        <taxon>Sphaceloma</taxon>
    </lineage>
</organism>
<dbReference type="InterPro" id="IPR050266">
    <property type="entry name" value="AB_hydrolase_sf"/>
</dbReference>
<dbReference type="Gene3D" id="3.40.50.1820">
    <property type="entry name" value="alpha/beta hydrolase"/>
    <property type="match status" value="1"/>
</dbReference>
<accession>A0A2K1QIK0</accession>
<dbReference type="STRING" id="2082308.A0A2K1QIK0"/>
<evidence type="ECO:0000259" key="1">
    <source>
        <dbReference type="Pfam" id="PF00561"/>
    </source>
</evidence>
<dbReference type="InParanoid" id="A0A2K1QIK0"/>
<dbReference type="Proteomes" id="UP000243797">
    <property type="component" value="Unassembled WGS sequence"/>
</dbReference>
<dbReference type="EMBL" id="NKHZ01000081">
    <property type="protein sequence ID" value="PNS14967.1"/>
    <property type="molecule type" value="Genomic_DNA"/>
</dbReference>
<keyword evidence="3" id="KW-1185">Reference proteome</keyword>
<dbReference type="SUPFAM" id="SSF53474">
    <property type="entry name" value="alpha/beta-Hydrolases"/>
    <property type="match status" value="1"/>
</dbReference>
<sequence>MTTKIEKTIPLDGIDYATTLHLPATSSLSPHPPTAPLIALSHALMASSAMWDPLVPLLLAQGYRVLTYDHPGHNATSDPPPPLHPFIHFDTLTSHLHALVTTHNTSCFAPVLASPTSYPTVNLAATSPDDVFALIGCSMGAVLSLRYAMLYPTKVARVVAVGAPGLTSLEAAKPLWEERIALFEKDRSEGTEELVERTVQRWLPGSEERSVKARERARNMTRACRLAGYRACTGGIRGYDYLGELGKVEARTLVVVGDRDGAVGERGINEDVARRTRGRFVWLEGAGHLPPIHLENEFGKLVLEFLEEEG</sequence>
<dbReference type="PANTHER" id="PTHR43798">
    <property type="entry name" value="MONOACYLGLYCEROL LIPASE"/>
    <property type="match status" value="1"/>
</dbReference>
<gene>
    <name evidence="2" type="ORF">CAC42_2196</name>
</gene>
<reference evidence="2 3" key="1">
    <citation type="submission" date="2017-06" db="EMBL/GenBank/DDBJ databases">
        <title>Draft genome sequence of a variant of Elsinoe murrayae.</title>
        <authorList>
            <person name="Cheng Q."/>
        </authorList>
    </citation>
    <scope>NUCLEOTIDE SEQUENCE [LARGE SCALE GENOMIC DNA]</scope>
    <source>
        <strain evidence="2 3">CQ-2017a</strain>
    </source>
</reference>
<protein>
    <recommendedName>
        <fullName evidence="1">AB hydrolase-1 domain-containing protein</fullName>
    </recommendedName>
</protein>
<dbReference type="InterPro" id="IPR029058">
    <property type="entry name" value="AB_hydrolase_fold"/>
</dbReference>
<feature type="domain" description="AB hydrolase-1" evidence="1">
    <location>
        <begin position="37"/>
        <end position="290"/>
    </location>
</feature>
<dbReference type="AlphaFoldDB" id="A0A2K1QIK0"/>
<comment type="caution">
    <text evidence="2">The sequence shown here is derived from an EMBL/GenBank/DDBJ whole genome shotgun (WGS) entry which is preliminary data.</text>
</comment>
<name>A0A2K1QIK0_9PEZI</name>
<evidence type="ECO:0000313" key="2">
    <source>
        <dbReference type="EMBL" id="PNS14967.1"/>
    </source>
</evidence>
<proteinExistence type="predicted"/>
<dbReference type="OrthoDB" id="190201at2759"/>
<dbReference type="InterPro" id="IPR000073">
    <property type="entry name" value="AB_hydrolase_1"/>
</dbReference>
<evidence type="ECO:0000313" key="3">
    <source>
        <dbReference type="Proteomes" id="UP000243797"/>
    </source>
</evidence>
<dbReference type="Pfam" id="PF00561">
    <property type="entry name" value="Abhydrolase_1"/>
    <property type="match status" value="1"/>
</dbReference>